<dbReference type="InterPro" id="IPR020555">
    <property type="entry name" value="MECDP_synthase_CS"/>
</dbReference>
<feature type="binding site" evidence="14">
    <location>
        <begin position="385"/>
        <end position="388"/>
    </location>
    <ligand>
        <name>4-CDP-2-C-methyl-D-erythritol 2-phosphate</name>
        <dbReference type="ChEBI" id="CHEBI:57919"/>
    </ligand>
</feature>
<dbReference type="InterPro" id="IPR003526">
    <property type="entry name" value="MECDP_synthase"/>
</dbReference>
<evidence type="ECO:0000256" key="2">
    <source>
        <dbReference type="ARBA" id="ARBA00001282"/>
    </source>
</evidence>
<dbReference type="EC" id="2.7.7.60" evidence="14"/>
<evidence type="ECO:0000256" key="4">
    <source>
        <dbReference type="ARBA" id="ARBA00004709"/>
    </source>
</evidence>
<evidence type="ECO:0000256" key="11">
    <source>
        <dbReference type="ARBA" id="ARBA00023229"/>
    </source>
</evidence>
<feature type="domain" description="2-C-methyl-D-erythritol 2,4-cyclodiphosphate synthase" evidence="15">
    <location>
        <begin position="256"/>
        <end position="407"/>
    </location>
</feature>
<feature type="site" description="Positions MEP for the nucleophilic attack" evidence="14">
    <location>
        <position position="164"/>
    </location>
</feature>
<dbReference type="GO" id="GO:0050518">
    <property type="term" value="F:2-C-methyl-D-erythritol 4-phosphate cytidylyltransferase activity"/>
    <property type="evidence" value="ECO:0007669"/>
    <property type="project" value="UniProtKB-UniRule"/>
</dbReference>
<feature type="site" description="Positions MEP for the nucleophilic attack" evidence="14">
    <location>
        <position position="224"/>
    </location>
</feature>
<feature type="site" description="Transition state stabilizer" evidence="14">
    <location>
        <position position="28"/>
    </location>
</feature>
<dbReference type="CDD" id="cd00554">
    <property type="entry name" value="MECDP_synthase"/>
    <property type="match status" value="1"/>
</dbReference>
<dbReference type="Gene3D" id="3.30.1330.50">
    <property type="entry name" value="2-C-methyl-D-erythritol 2,4-cyclodiphosphate synthase"/>
    <property type="match status" value="1"/>
</dbReference>
<dbReference type="NCBIfam" id="TIGR00453">
    <property type="entry name" value="ispD"/>
    <property type="match status" value="1"/>
</dbReference>
<dbReference type="GO" id="GO:0016114">
    <property type="term" value="P:terpenoid biosynthetic process"/>
    <property type="evidence" value="ECO:0007669"/>
    <property type="project" value="InterPro"/>
</dbReference>
<keyword evidence="11 14" id="KW-0414">Isoprene biosynthesis</keyword>
<keyword evidence="13 14" id="KW-0511">Multifunctional enzyme</keyword>
<dbReference type="RefSeq" id="WP_257745882.1">
    <property type="nucleotide sequence ID" value="NZ_CP102487.1"/>
</dbReference>
<gene>
    <name evidence="16" type="primary">ispD</name>
    <name evidence="14" type="synonym">ispDF</name>
    <name evidence="16" type="ORF">NUH22_02600</name>
</gene>
<dbReference type="Pfam" id="PF02542">
    <property type="entry name" value="YgbB"/>
    <property type="match status" value="1"/>
</dbReference>
<comment type="catalytic activity">
    <reaction evidence="2 14">
        <text>2-C-methyl-D-erythritol 4-phosphate + CTP + H(+) = 4-CDP-2-C-methyl-D-erythritol + diphosphate</text>
        <dbReference type="Rhea" id="RHEA:13429"/>
        <dbReference type="ChEBI" id="CHEBI:15378"/>
        <dbReference type="ChEBI" id="CHEBI:33019"/>
        <dbReference type="ChEBI" id="CHEBI:37563"/>
        <dbReference type="ChEBI" id="CHEBI:57823"/>
        <dbReference type="ChEBI" id="CHEBI:58262"/>
        <dbReference type="EC" id="2.7.7.60"/>
    </reaction>
</comment>
<keyword evidence="8 14" id="KW-0808">Transferase</keyword>
<dbReference type="HAMAP" id="MF_00108">
    <property type="entry name" value="IspD"/>
    <property type="match status" value="1"/>
</dbReference>
<dbReference type="InterPro" id="IPR018294">
    <property type="entry name" value="ISPD_synthase_CS"/>
</dbReference>
<feature type="site" description="Transition state stabilizer" evidence="14">
    <location>
        <position position="386"/>
    </location>
</feature>
<dbReference type="HAMAP" id="MF_00107">
    <property type="entry name" value="IspF"/>
    <property type="match status" value="1"/>
</dbReference>
<comment type="similarity">
    <text evidence="14">In the N-terminal section; belongs to the IspD/TarI cytidylyltransferase family. IspD subfamily.</text>
</comment>
<dbReference type="InterPro" id="IPR026596">
    <property type="entry name" value="IspD/F"/>
</dbReference>
<dbReference type="NCBIfam" id="TIGR00151">
    <property type="entry name" value="ispF"/>
    <property type="match status" value="1"/>
</dbReference>
<dbReference type="InterPro" id="IPR029044">
    <property type="entry name" value="Nucleotide-diphossugar_trans"/>
</dbReference>
<comment type="function">
    <text evidence="14">Bifunctional enzyme that catalyzes the formation of 4-diphosphocytidyl-2-C-methyl-D-erythritol from CTP and 2-C-methyl-D-erythritol 4-phosphate (MEP) (IspD), and catalyzes the conversion of 4-diphosphocytidyl-2-C-methyl-D-erythritol 2-phosphate (CDP-ME2P) to 2-C-methyl-D-erythritol 2,4-cyclodiphosphate (ME-CPP) with a corresponding release of cytidine 5-monophosphate (CMP) (IspF).</text>
</comment>
<dbReference type="EMBL" id="CP102487">
    <property type="protein sequence ID" value="UUX59546.1"/>
    <property type="molecule type" value="Genomic_DNA"/>
</dbReference>
<feature type="site" description="Transition state stabilizer" evidence="14">
    <location>
        <position position="21"/>
    </location>
</feature>
<dbReference type="GO" id="GO:0019288">
    <property type="term" value="P:isopentenyl diphosphate biosynthetic process, methylerythritol 4-phosphate pathway"/>
    <property type="evidence" value="ECO:0007669"/>
    <property type="project" value="UniProtKB-UniRule"/>
</dbReference>
<dbReference type="InterPro" id="IPR036571">
    <property type="entry name" value="MECDP_synthase_sf"/>
</dbReference>
<dbReference type="SUPFAM" id="SSF69765">
    <property type="entry name" value="IpsF-like"/>
    <property type="match status" value="1"/>
</dbReference>
<feature type="binding site" evidence="14">
    <location>
        <position position="392"/>
    </location>
    <ligand>
        <name>4-CDP-2-C-methyl-D-erythritol 2-phosphate</name>
        <dbReference type="ChEBI" id="CHEBI:57919"/>
    </ligand>
</feature>
<dbReference type="AlphaFoldDB" id="A0AA95BQN5"/>
<dbReference type="SUPFAM" id="SSF53448">
    <property type="entry name" value="Nucleotide-diphospho-sugar transferases"/>
    <property type="match status" value="1"/>
</dbReference>
<evidence type="ECO:0000256" key="7">
    <source>
        <dbReference type="ARBA" id="ARBA00009789"/>
    </source>
</evidence>
<feature type="region of interest" description="2-C-methyl-D-erythritol 4-phosphate cytidylyltransferase" evidence="14">
    <location>
        <begin position="1"/>
        <end position="255"/>
    </location>
</feature>
<comment type="similarity">
    <text evidence="6">Belongs to the IspF family.</text>
</comment>
<dbReference type="EC" id="4.6.1.12" evidence="14"/>
<dbReference type="Proteomes" id="UP001060018">
    <property type="component" value="Chromosome"/>
</dbReference>
<evidence type="ECO:0000313" key="17">
    <source>
        <dbReference type="Proteomes" id="UP001060018"/>
    </source>
</evidence>
<comment type="pathway">
    <text evidence="4 14">Isoprenoid biosynthesis; isopentenyl diphosphate biosynthesis via DXP pathway; isopentenyl diphosphate from 1-deoxy-D-xylulose 5-phosphate: step 4/6.</text>
</comment>
<feature type="binding site" evidence="14">
    <location>
        <begin position="290"/>
        <end position="291"/>
    </location>
    <ligand>
        <name>4-CDP-2-C-methyl-D-erythritol 2-phosphate</name>
        <dbReference type="ChEBI" id="CHEBI:57919"/>
    </ligand>
</feature>
<keyword evidence="9 14" id="KW-0548">Nucleotidyltransferase</keyword>
<reference evidence="16" key="1">
    <citation type="journal article" date="2022" name="Pest Manag. Sci.">
        <title>Glutamicibacter halophytocola-mediated host fitness of potato tuber moth on Solanaceae crops.</title>
        <authorList>
            <person name="Wang W."/>
            <person name="Xiao G."/>
            <person name="Du G."/>
            <person name="Chang L."/>
            <person name="Yang Y."/>
            <person name="Ye J."/>
            <person name="Chen B."/>
        </authorList>
    </citation>
    <scope>NUCLEOTIDE SEQUENCE</scope>
    <source>
        <strain evidence="16">S2</strain>
    </source>
</reference>
<feature type="region of interest" description="2-C-methyl-D-erythritol 2,4-cyclodiphosphate synthase" evidence="14">
    <location>
        <begin position="256"/>
        <end position="412"/>
    </location>
</feature>
<dbReference type="PROSITE" id="PS01295">
    <property type="entry name" value="ISPD"/>
    <property type="match status" value="1"/>
</dbReference>
<feature type="binding site" evidence="14">
    <location>
        <position position="262"/>
    </location>
    <ligand>
        <name>a divalent metal cation</name>
        <dbReference type="ChEBI" id="CHEBI:60240"/>
    </ligand>
</feature>
<sequence>MKQTPSHSSSLILVAAGMGTRLGAGIPKALVQVAGKTLVEHAIDRILQVKRITEIIVVTPAGDHRMAEALAAFGSMLRTVPGGSSRADSVRRGLEAVNPGASAILVHDAARAFAPAELYDRVLDALDQGQAKAVIPALPVTDTISVVEPGGAAGAEFIDHTPPRSTLRAVQTPQGFNAAVLRQAHAQLDHCTEAELEKVTDDASIVSAQGEKVQVVAGAQQALKVTHPEDLETANQLATDQNSSANTARETMILPRIGNGIDVHAVSQDPARPMWLAGLHFPDDVGLSGHSDGDAVAHAACDALFSAAGIGDLGTHFGVDRPEFSGASGVSLLAEAARLVREAGFEIGNVAVQFVGRRPRFSARREEASQVLSDAIGAPVSVIATTSDGLGYEGEGTGITAYATALVFPRQR</sequence>
<comment type="caution">
    <text evidence="14">Lacks conserved residue(s) required for the propagation of feature annotation.</text>
</comment>
<organism evidence="16 17">
    <name type="scientific">Glutamicibacter halophytocola</name>
    <dbReference type="NCBI Taxonomy" id="1933880"/>
    <lineage>
        <taxon>Bacteria</taxon>
        <taxon>Bacillati</taxon>
        <taxon>Actinomycetota</taxon>
        <taxon>Actinomycetes</taxon>
        <taxon>Micrococcales</taxon>
        <taxon>Micrococcaceae</taxon>
        <taxon>Glutamicibacter</taxon>
    </lineage>
</organism>
<comment type="similarity">
    <text evidence="7">Belongs to the IspD/TarI cytidylyltransferase family. IspD subfamily.</text>
</comment>
<dbReference type="CDD" id="cd02516">
    <property type="entry name" value="CDP-ME_synthetase"/>
    <property type="match status" value="1"/>
</dbReference>
<dbReference type="InterPro" id="IPR050088">
    <property type="entry name" value="IspD/TarI_cytidylyltransf_bact"/>
</dbReference>
<dbReference type="PROSITE" id="PS01350">
    <property type="entry name" value="ISPF"/>
    <property type="match status" value="1"/>
</dbReference>
<comment type="catalytic activity">
    <reaction evidence="1 14">
        <text>4-CDP-2-C-methyl-D-erythritol 2-phosphate = 2-C-methyl-D-erythritol 2,4-cyclic diphosphate + CMP</text>
        <dbReference type="Rhea" id="RHEA:23864"/>
        <dbReference type="ChEBI" id="CHEBI:57919"/>
        <dbReference type="ChEBI" id="CHEBI:58483"/>
        <dbReference type="ChEBI" id="CHEBI:60377"/>
        <dbReference type="EC" id="4.6.1.12"/>
    </reaction>
</comment>
<proteinExistence type="inferred from homology"/>
<dbReference type="GO" id="GO:0046872">
    <property type="term" value="F:metal ion binding"/>
    <property type="evidence" value="ECO:0007669"/>
    <property type="project" value="UniProtKB-KW"/>
</dbReference>
<comment type="cofactor">
    <cofactor evidence="3 14">
        <name>a divalent metal cation</name>
        <dbReference type="ChEBI" id="CHEBI:60240"/>
    </cofactor>
</comment>
<dbReference type="Gene3D" id="3.90.550.10">
    <property type="entry name" value="Spore Coat Polysaccharide Biosynthesis Protein SpsA, Chain A"/>
    <property type="match status" value="1"/>
</dbReference>
<dbReference type="PANTHER" id="PTHR32125">
    <property type="entry name" value="2-C-METHYL-D-ERYTHRITOL 4-PHOSPHATE CYTIDYLYLTRANSFERASE, CHLOROPLASTIC"/>
    <property type="match status" value="1"/>
</dbReference>
<dbReference type="InterPro" id="IPR034683">
    <property type="entry name" value="IspD/TarI"/>
</dbReference>
<evidence type="ECO:0000256" key="6">
    <source>
        <dbReference type="ARBA" id="ARBA00008480"/>
    </source>
</evidence>
<evidence type="ECO:0000313" key="16">
    <source>
        <dbReference type="EMBL" id="UUX59546.1"/>
    </source>
</evidence>
<evidence type="ECO:0000256" key="1">
    <source>
        <dbReference type="ARBA" id="ARBA00000200"/>
    </source>
</evidence>
<feature type="binding site" evidence="14">
    <location>
        <position position="298"/>
    </location>
    <ligand>
        <name>a divalent metal cation</name>
        <dbReference type="ChEBI" id="CHEBI:60240"/>
    </ligand>
</feature>
<comment type="similarity">
    <text evidence="14">In the C-terminal section; belongs to the IspF family.</text>
</comment>
<dbReference type="GO" id="GO:0008685">
    <property type="term" value="F:2-C-methyl-D-erythritol 2,4-cyclodiphosphate synthase activity"/>
    <property type="evidence" value="ECO:0007669"/>
    <property type="project" value="UniProtKB-UniRule"/>
</dbReference>
<name>A0AA95BQN5_9MICC</name>
<evidence type="ECO:0000256" key="14">
    <source>
        <dbReference type="HAMAP-Rule" id="MF_01520"/>
    </source>
</evidence>
<comment type="pathway">
    <text evidence="5 14">Isoprenoid biosynthesis; isopentenyl diphosphate biosynthesis via DXP pathway; isopentenyl diphosphate from 1-deoxy-D-xylulose 5-phosphate: step 2/6.</text>
</comment>
<evidence type="ECO:0000256" key="9">
    <source>
        <dbReference type="ARBA" id="ARBA00022695"/>
    </source>
</evidence>
<feature type="binding site" evidence="14">
    <location>
        <begin position="312"/>
        <end position="314"/>
    </location>
    <ligand>
        <name>4-CDP-2-C-methyl-D-erythritol 2-phosphate</name>
        <dbReference type="ChEBI" id="CHEBI:57919"/>
    </ligand>
</feature>
<dbReference type="Pfam" id="PF01128">
    <property type="entry name" value="IspD"/>
    <property type="match status" value="1"/>
</dbReference>
<feature type="binding site" evidence="14">
    <location>
        <position position="264"/>
    </location>
    <ligand>
        <name>a divalent metal cation</name>
        <dbReference type="ChEBI" id="CHEBI:60240"/>
    </ligand>
</feature>
<evidence type="ECO:0000259" key="15">
    <source>
        <dbReference type="Pfam" id="PF02542"/>
    </source>
</evidence>
<evidence type="ECO:0000256" key="8">
    <source>
        <dbReference type="ARBA" id="ARBA00022679"/>
    </source>
</evidence>
<dbReference type="PANTHER" id="PTHR32125:SF4">
    <property type="entry name" value="2-C-METHYL-D-ERYTHRITOL 4-PHOSPHATE CYTIDYLYLTRANSFERASE, CHLOROPLASTIC"/>
    <property type="match status" value="1"/>
</dbReference>
<accession>A0AA95BQN5</accession>
<keyword evidence="12 14" id="KW-0456">Lyase</keyword>
<evidence type="ECO:0000256" key="5">
    <source>
        <dbReference type="ARBA" id="ARBA00004787"/>
    </source>
</evidence>
<protein>
    <recommendedName>
        <fullName evidence="14">Bifunctional enzyme IspD/IspF</fullName>
    </recommendedName>
    <domain>
        <recommendedName>
            <fullName evidence="14">2-C-methyl-D-erythritol 4-phosphate cytidylyltransferase</fullName>
            <ecNumber evidence="14">2.7.7.60</ecNumber>
        </recommendedName>
        <alternativeName>
            <fullName evidence="14">4-diphosphocytidyl-2C-methyl-D-erythritol synthase</fullName>
        </alternativeName>
        <alternativeName>
            <fullName evidence="14">MEP cytidylyltransferase</fullName>
            <shortName evidence="14">MCT</shortName>
        </alternativeName>
    </domain>
    <domain>
        <recommendedName>
            <fullName evidence="14">2-C-methyl-D-erythritol 2,4-cyclodiphosphate synthase</fullName>
            <shortName evidence="14">MECDP-synthase</shortName>
            <shortName evidence="14">MECPP-synthase</shortName>
            <shortName evidence="14">MECPS</shortName>
            <ecNumber evidence="14">4.6.1.12</ecNumber>
        </recommendedName>
    </domain>
</protein>
<evidence type="ECO:0000256" key="10">
    <source>
        <dbReference type="ARBA" id="ARBA00022723"/>
    </source>
</evidence>
<evidence type="ECO:0000256" key="12">
    <source>
        <dbReference type="ARBA" id="ARBA00023239"/>
    </source>
</evidence>
<feature type="binding site" evidence="14">
    <location>
        <begin position="262"/>
        <end position="264"/>
    </location>
    <ligand>
        <name>4-CDP-2-C-methyl-D-erythritol 2-phosphate</name>
        <dbReference type="ChEBI" id="CHEBI:57919"/>
    </ligand>
</feature>
<feature type="site" description="Transition state stabilizer" evidence="14">
    <location>
        <position position="290"/>
    </location>
</feature>
<evidence type="ECO:0000256" key="3">
    <source>
        <dbReference type="ARBA" id="ARBA00001968"/>
    </source>
</evidence>
<keyword evidence="10 14" id="KW-0479">Metal-binding</keyword>
<dbReference type="FunFam" id="3.30.1330.50:FF:000003">
    <property type="entry name" value="2-C-methyl-D-erythritol 2,4-cyclodiphosphate synthase"/>
    <property type="match status" value="1"/>
</dbReference>
<dbReference type="FunFam" id="3.90.550.10:FF:000003">
    <property type="entry name" value="2-C-methyl-D-erythritol 4-phosphate cytidylyltransferase"/>
    <property type="match status" value="1"/>
</dbReference>
<evidence type="ECO:0000256" key="13">
    <source>
        <dbReference type="ARBA" id="ARBA00023268"/>
    </source>
</evidence>
<dbReference type="HAMAP" id="MF_01520">
    <property type="entry name" value="IspDF"/>
    <property type="match status" value="1"/>
</dbReference>
<dbReference type="InterPro" id="IPR001228">
    <property type="entry name" value="IspD"/>
</dbReference>